<dbReference type="Gene3D" id="3.30.1150.10">
    <property type="match status" value="1"/>
</dbReference>
<keyword evidence="5" id="KW-0997">Cell inner membrane</keyword>
<dbReference type="GO" id="GO:0015031">
    <property type="term" value="P:protein transport"/>
    <property type="evidence" value="ECO:0007669"/>
    <property type="project" value="UniProtKB-KW"/>
</dbReference>
<dbReference type="GO" id="GO:0098797">
    <property type="term" value="C:plasma membrane protein complex"/>
    <property type="evidence" value="ECO:0007669"/>
    <property type="project" value="TreeGrafter"/>
</dbReference>
<keyword evidence="3" id="KW-0813">Transport</keyword>
<evidence type="ECO:0000256" key="7">
    <source>
        <dbReference type="ARBA" id="ARBA00022927"/>
    </source>
</evidence>
<dbReference type="HOGENOM" id="CLU_052089_0_0_6"/>
<name>A0A0F6TSA1_9GAMM</name>
<dbReference type="EMBL" id="CP010975">
    <property type="protein sequence ID" value="AKE53057.1"/>
    <property type="molecule type" value="Genomic_DNA"/>
</dbReference>
<feature type="compositionally biased region" description="Polar residues" evidence="10">
    <location>
        <begin position="98"/>
        <end position="117"/>
    </location>
</feature>
<evidence type="ECO:0000256" key="8">
    <source>
        <dbReference type="ARBA" id="ARBA00022989"/>
    </source>
</evidence>
<keyword evidence="14" id="KW-1185">Reference proteome</keyword>
<keyword evidence="6 11" id="KW-0812">Transmembrane</keyword>
<dbReference type="OrthoDB" id="9803361at2"/>
<protein>
    <submittedName>
        <fullName evidence="13">TonB family protein</fullName>
    </submittedName>
</protein>
<evidence type="ECO:0000259" key="12">
    <source>
        <dbReference type="PROSITE" id="PS52015"/>
    </source>
</evidence>
<evidence type="ECO:0000256" key="3">
    <source>
        <dbReference type="ARBA" id="ARBA00022448"/>
    </source>
</evidence>
<evidence type="ECO:0000256" key="4">
    <source>
        <dbReference type="ARBA" id="ARBA00022475"/>
    </source>
</evidence>
<dbReference type="SUPFAM" id="SSF74653">
    <property type="entry name" value="TolA/TonB C-terminal domain"/>
    <property type="match status" value="1"/>
</dbReference>
<organism evidence="13 14">
    <name type="scientific">Kangiella geojedonensis</name>
    <dbReference type="NCBI Taxonomy" id="914150"/>
    <lineage>
        <taxon>Bacteria</taxon>
        <taxon>Pseudomonadati</taxon>
        <taxon>Pseudomonadota</taxon>
        <taxon>Gammaproteobacteria</taxon>
        <taxon>Kangiellales</taxon>
        <taxon>Kangiellaceae</taxon>
        <taxon>Kangiella</taxon>
    </lineage>
</organism>
<dbReference type="GO" id="GO:0055085">
    <property type="term" value="P:transmembrane transport"/>
    <property type="evidence" value="ECO:0007669"/>
    <property type="project" value="InterPro"/>
</dbReference>
<dbReference type="GO" id="GO:0031992">
    <property type="term" value="F:energy transducer activity"/>
    <property type="evidence" value="ECO:0007669"/>
    <property type="project" value="TreeGrafter"/>
</dbReference>
<dbReference type="InterPro" id="IPR037682">
    <property type="entry name" value="TonB_C"/>
</dbReference>
<comment type="subcellular location">
    <subcellularLocation>
        <location evidence="1">Cell inner membrane</location>
        <topology evidence="1">Single-pass membrane protein</topology>
        <orientation evidence="1">Periplasmic side</orientation>
    </subcellularLocation>
</comment>
<evidence type="ECO:0000256" key="5">
    <source>
        <dbReference type="ARBA" id="ARBA00022519"/>
    </source>
</evidence>
<evidence type="ECO:0000256" key="2">
    <source>
        <dbReference type="ARBA" id="ARBA00006555"/>
    </source>
</evidence>
<dbReference type="Pfam" id="PF03544">
    <property type="entry name" value="TonB_C"/>
    <property type="match status" value="1"/>
</dbReference>
<dbReference type="STRING" id="914150.TQ33_2130"/>
<accession>A0A0F6TSA1</accession>
<evidence type="ECO:0000256" key="11">
    <source>
        <dbReference type="SAM" id="Phobius"/>
    </source>
</evidence>
<comment type="similarity">
    <text evidence="2">Belongs to the TonB family.</text>
</comment>
<evidence type="ECO:0000256" key="9">
    <source>
        <dbReference type="ARBA" id="ARBA00023136"/>
    </source>
</evidence>
<feature type="domain" description="TonB C-terminal" evidence="12">
    <location>
        <begin position="206"/>
        <end position="300"/>
    </location>
</feature>
<dbReference type="Proteomes" id="UP000034071">
    <property type="component" value="Chromosome"/>
</dbReference>
<reference evidence="13 14" key="1">
    <citation type="submission" date="2015-02" db="EMBL/GenBank/DDBJ databases">
        <title>Complete genome sequence of Kangiella geojedonensis strain YCS-5T.</title>
        <authorList>
            <person name="Kim K.M."/>
        </authorList>
    </citation>
    <scope>NUCLEOTIDE SEQUENCE [LARGE SCALE GENOMIC DNA]</scope>
    <source>
        <strain evidence="13 14">YCS-5</strain>
    </source>
</reference>
<keyword evidence="7" id="KW-0653">Protein transport</keyword>
<evidence type="ECO:0000256" key="6">
    <source>
        <dbReference type="ARBA" id="ARBA00022692"/>
    </source>
</evidence>
<dbReference type="RefSeq" id="WP_046562046.1">
    <property type="nucleotide sequence ID" value="NZ_CP010975.1"/>
</dbReference>
<dbReference type="PANTHER" id="PTHR33446">
    <property type="entry name" value="PROTEIN TONB-RELATED"/>
    <property type="match status" value="1"/>
</dbReference>
<proteinExistence type="inferred from homology"/>
<keyword evidence="4" id="KW-1003">Cell membrane</keyword>
<dbReference type="PANTHER" id="PTHR33446:SF11">
    <property type="entry name" value="TONB3"/>
    <property type="match status" value="1"/>
</dbReference>
<dbReference type="AlphaFoldDB" id="A0A0F6TSA1"/>
<keyword evidence="8 11" id="KW-1133">Transmembrane helix</keyword>
<evidence type="ECO:0000256" key="1">
    <source>
        <dbReference type="ARBA" id="ARBA00004383"/>
    </source>
</evidence>
<evidence type="ECO:0000313" key="13">
    <source>
        <dbReference type="EMBL" id="AKE53057.1"/>
    </source>
</evidence>
<evidence type="ECO:0000313" key="14">
    <source>
        <dbReference type="Proteomes" id="UP000034071"/>
    </source>
</evidence>
<evidence type="ECO:0000256" key="10">
    <source>
        <dbReference type="SAM" id="MobiDB-lite"/>
    </source>
</evidence>
<keyword evidence="9 11" id="KW-0472">Membrane</keyword>
<dbReference type="InterPro" id="IPR006260">
    <property type="entry name" value="TonB/TolA_C"/>
</dbReference>
<dbReference type="PROSITE" id="PS52015">
    <property type="entry name" value="TONB_CTD"/>
    <property type="match status" value="1"/>
</dbReference>
<dbReference type="KEGG" id="kge:TQ33_2130"/>
<dbReference type="InterPro" id="IPR051045">
    <property type="entry name" value="TonB-dependent_transducer"/>
</dbReference>
<dbReference type="NCBIfam" id="TIGR01352">
    <property type="entry name" value="tonB_Cterm"/>
    <property type="match status" value="1"/>
</dbReference>
<gene>
    <name evidence="13" type="ORF">TQ33_2130</name>
</gene>
<feature type="transmembrane region" description="Helical" evidence="11">
    <location>
        <begin position="31"/>
        <end position="51"/>
    </location>
</feature>
<sequence>MNQAATQSQARSKDAVTLKVSPIKSGDRLKFTLFMAVCFHLIVLLGIRFTLPETQSSQIPLSLDVTLAQRESLKAPEDANFIGQKNQEGAGDAAEASRPTTQLEHFKNTEGTTNTPSLEVLPRPTQKQQKLDFVTSISSDWNASTSIDPDKTVADIDLPTIVSPPPEDLKKRNLEQDATDKLKTRGTRTRQISAAVKQSPADAAYLESWRRKIEQVGNLHYPEQANRLGIYGDLKLKVAINKAGELVSVEILESSGKEVLDQAALQIVRLSAPFEPLPDSIRETADVLEIVRLWNFEKKP</sequence>
<feature type="region of interest" description="Disordered" evidence="10">
    <location>
        <begin position="77"/>
        <end position="120"/>
    </location>
</feature>